<evidence type="ECO:0000256" key="3">
    <source>
        <dbReference type="ARBA" id="ARBA00022729"/>
    </source>
</evidence>
<dbReference type="AlphaFoldDB" id="A0A495VMI9"/>
<evidence type="ECO:0000256" key="1">
    <source>
        <dbReference type="ARBA" id="ARBA00004561"/>
    </source>
</evidence>
<proteinExistence type="inferred from homology"/>
<evidence type="ECO:0000313" key="6">
    <source>
        <dbReference type="EMBL" id="RKT50472.1"/>
    </source>
</evidence>
<dbReference type="Gene3D" id="2.60.40.3690">
    <property type="match status" value="1"/>
</dbReference>
<sequence>MKNLSILQIVFVLVGFYSCQNKLDDESSVAYSSGESEVEISILTDFTTRGVELSVPDESIIDDLDVLLFDSDGKFLCWRTTFKINGKLRTTLPVGEGYDAYFFANCRSFIEKLLPDEAAVIRYKGVADWEVFRKELVDIAPQRLLQNGTSFTSLPMWGILKGQEVKDGVINYWPLLSLIRSVASVDIYVSANIDDFMLNDATLYHVPDRGFLGNSSDNIINNQVQTSDSPTDMKTILTLESNGYDEINRSIANKLYLYDNDTEDEFGNQKHTRLVIGAQYKGTKYYYPIDFESSETDKLVEIVRNRKYVFNINSVSGPGYTDKETAAEQPSIHLNVNVVEWSMAAGQMGSSGNYYLWTESREVTLYRDLNSSVVVGVESNILSKVIDLSFKTDVNGPVHVLTNGIQNNRFKVELIDDEDGYPKSLRITALGEFDPTMAAANSDTLVLLSGRIRLEIQILRYNKGVNDWELDGDINVDLGE</sequence>
<organism evidence="6 7">
    <name type="scientific">Coprobacter fastidiosus NSB1 = JCM 33896</name>
    <dbReference type="NCBI Taxonomy" id="1349822"/>
    <lineage>
        <taxon>Bacteria</taxon>
        <taxon>Pseudomonadati</taxon>
        <taxon>Bacteroidota</taxon>
        <taxon>Bacteroidia</taxon>
        <taxon>Bacteroidales</taxon>
        <taxon>Barnesiellaceae</taxon>
        <taxon>Coprobacter</taxon>
    </lineage>
</organism>
<dbReference type="OrthoDB" id="1030970at2"/>
<evidence type="ECO:0000313" key="7">
    <source>
        <dbReference type="Proteomes" id="UP000269493"/>
    </source>
</evidence>
<evidence type="ECO:0000259" key="5">
    <source>
        <dbReference type="Pfam" id="PF06321"/>
    </source>
</evidence>
<evidence type="ECO:0000256" key="2">
    <source>
        <dbReference type="ARBA" id="ARBA00006011"/>
    </source>
</evidence>
<dbReference type="RefSeq" id="WP_022599837.1">
    <property type="nucleotide sequence ID" value="NZ_KI440779.1"/>
</dbReference>
<dbReference type="GO" id="GO:0009289">
    <property type="term" value="C:pilus"/>
    <property type="evidence" value="ECO:0007669"/>
    <property type="project" value="UniProtKB-SubCell"/>
</dbReference>
<dbReference type="GeneID" id="92929861"/>
<name>A0A495VMI9_9BACT</name>
<reference evidence="6 7" key="1">
    <citation type="submission" date="2018-10" db="EMBL/GenBank/DDBJ databases">
        <title>Genomic Encyclopedia of Archaeal and Bacterial Type Strains, Phase II (KMG-II): from individual species to whole genera.</title>
        <authorList>
            <person name="Goeker M."/>
        </authorList>
    </citation>
    <scope>NUCLEOTIDE SEQUENCE [LARGE SCALE GENOMIC DNA]</scope>
    <source>
        <strain evidence="6 7">NSB1</strain>
    </source>
</reference>
<comment type="subcellular location">
    <subcellularLocation>
        <location evidence="1">Fimbrium</location>
    </subcellularLocation>
</comment>
<dbReference type="InterPro" id="IPR029141">
    <property type="entry name" value="FimA_N"/>
</dbReference>
<dbReference type="EMBL" id="RBXN01000007">
    <property type="protein sequence ID" value="RKT50472.1"/>
    <property type="molecule type" value="Genomic_DNA"/>
</dbReference>
<comment type="similarity">
    <text evidence="2">Belongs to the bacteroidetes fimbrillin superfamily. FimA/Mfa1 family.</text>
</comment>
<dbReference type="Pfam" id="PF06321">
    <property type="entry name" value="P_gingi_FimA"/>
    <property type="match status" value="1"/>
</dbReference>
<protein>
    <submittedName>
        <fullName evidence="6">Major fimbrial subunit protein type IV (Fimbrillin)</fullName>
    </submittedName>
</protein>
<accession>A0A495VMI9</accession>
<comment type="caution">
    <text evidence="6">The sequence shown here is derived from an EMBL/GenBank/DDBJ whole genome shotgun (WGS) entry which is preliminary data.</text>
</comment>
<keyword evidence="7" id="KW-1185">Reference proteome</keyword>
<gene>
    <name evidence="6" type="ORF">BC742_2007</name>
</gene>
<evidence type="ECO:0000256" key="4">
    <source>
        <dbReference type="ARBA" id="ARBA00023263"/>
    </source>
</evidence>
<feature type="domain" description="Major fimbrial subunit protein N-terminal" evidence="5">
    <location>
        <begin position="55"/>
        <end position="180"/>
    </location>
</feature>
<dbReference type="Proteomes" id="UP000269493">
    <property type="component" value="Unassembled WGS sequence"/>
</dbReference>
<keyword evidence="3" id="KW-0732">Signal</keyword>
<keyword evidence="4" id="KW-0281">Fimbrium</keyword>
<dbReference type="PROSITE" id="PS51257">
    <property type="entry name" value="PROKAR_LIPOPROTEIN"/>
    <property type="match status" value="1"/>
</dbReference>